<dbReference type="EMBL" id="JACEFO010003200">
    <property type="protein sequence ID" value="KAF8643309.1"/>
    <property type="molecule type" value="Genomic_DNA"/>
</dbReference>
<reference evidence="4" key="1">
    <citation type="submission" date="2020-07" db="EMBL/GenBank/DDBJ databases">
        <title>Genome sequence and genetic diversity analysis of an under-domesticated orphan crop, white fonio (Digitaria exilis).</title>
        <authorList>
            <person name="Bennetzen J.L."/>
            <person name="Chen S."/>
            <person name="Ma X."/>
            <person name="Wang X."/>
            <person name="Yssel A.E.J."/>
            <person name="Chaluvadi S.R."/>
            <person name="Johnson M."/>
            <person name="Gangashetty P."/>
            <person name="Hamidou F."/>
            <person name="Sanogo M.D."/>
            <person name="Zwaenepoel A."/>
            <person name="Wallace J."/>
            <person name="Van De Peer Y."/>
            <person name="Van Deynze A."/>
        </authorList>
    </citation>
    <scope>NUCLEOTIDE SEQUENCE</scope>
    <source>
        <tissue evidence="4">Leaves</tissue>
    </source>
</reference>
<organism evidence="4 5">
    <name type="scientific">Digitaria exilis</name>
    <dbReference type="NCBI Taxonomy" id="1010633"/>
    <lineage>
        <taxon>Eukaryota</taxon>
        <taxon>Viridiplantae</taxon>
        <taxon>Streptophyta</taxon>
        <taxon>Embryophyta</taxon>
        <taxon>Tracheophyta</taxon>
        <taxon>Spermatophyta</taxon>
        <taxon>Magnoliopsida</taxon>
        <taxon>Liliopsida</taxon>
        <taxon>Poales</taxon>
        <taxon>Poaceae</taxon>
        <taxon>PACMAD clade</taxon>
        <taxon>Panicoideae</taxon>
        <taxon>Panicodae</taxon>
        <taxon>Paniceae</taxon>
        <taxon>Anthephorinae</taxon>
        <taxon>Digitaria</taxon>
    </lineage>
</organism>
<gene>
    <name evidence="4" type="ORF">HU200_066908</name>
</gene>
<evidence type="ECO:0000313" key="4">
    <source>
        <dbReference type="EMBL" id="KAF8643309.1"/>
    </source>
</evidence>
<sequence length="181" mass="19730">MYSAVEKRKKKLISVLSFVFIVRCQGAAGGEGPQVHASSVTVEQANTGEKAGYDPVFEVTVRNGCGCAVRGVYLRSEGFSSLRRRRPAPFRRDGRHYLIGDGRRIGGRLRRALPPTPGRAFRMTPPRARTTAPDPRADDRSPANAQADGFGCQSNEIPMAGRSTDSGGLRRLASLCKRELQ</sequence>
<dbReference type="PANTHER" id="PTHR33184">
    <property type="entry name" value="PROTEIN TAPETUM DETERMINANT 1-LIKE-RELATED"/>
    <property type="match status" value="1"/>
</dbReference>
<evidence type="ECO:0000313" key="5">
    <source>
        <dbReference type="Proteomes" id="UP000636709"/>
    </source>
</evidence>
<keyword evidence="5" id="KW-1185">Reference proteome</keyword>
<feature type="region of interest" description="Disordered" evidence="2">
    <location>
        <begin position="110"/>
        <end position="170"/>
    </location>
</feature>
<evidence type="ECO:0000256" key="1">
    <source>
        <dbReference type="ARBA" id="ARBA00022729"/>
    </source>
</evidence>
<feature type="chain" id="PRO_5032879215" evidence="3">
    <location>
        <begin position="30"/>
        <end position="181"/>
    </location>
</feature>
<comment type="caution">
    <text evidence="4">The sequence shown here is derived from an EMBL/GenBank/DDBJ whole genome shotgun (WGS) entry which is preliminary data.</text>
</comment>
<proteinExistence type="predicted"/>
<dbReference type="AlphaFoldDB" id="A0A835A5V4"/>
<name>A0A835A5V4_9POAL</name>
<protein>
    <submittedName>
        <fullName evidence="4">Uncharacterized protein</fullName>
    </submittedName>
</protein>
<accession>A0A835A5V4</accession>
<feature type="signal peptide" evidence="3">
    <location>
        <begin position="1"/>
        <end position="29"/>
    </location>
</feature>
<keyword evidence="1 3" id="KW-0732">Signal</keyword>
<evidence type="ECO:0000256" key="3">
    <source>
        <dbReference type="SAM" id="SignalP"/>
    </source>
</evidence>
<dbReference type="InterPro" id="IPR040361">
    <property type="entry name" value="TPD1"/>
</dbReference>
<dbReference type="GO" id="GO:0001709">
    <property type="term" value="P:cell fate determination"/>
    <property type="evidence" value="ECO:0007669"/>
    <property type="project" value="TreeGrafter"/>
</dbReference>
<dbReference type="PANTHER" id="PTHR33184:SF43">
    <property type="entry name" value="OS11G0502700 PROTEIN"/>
    <property type="match status" value="1"/>
</dbReference>
<dbReference type="Proteomes" id="UP000636709">
    <property type="component" value="Unassembled WGS sequence"/>
</dbReference>
<feature type="compositionally biased region" description="Low complexity" evidence="2">
    <location>
        <begin position="124"/>
        <end position="134"/>
    </location>
</feature>
<dbReference type="OrthoDB" id="603213at2759"/>
<evidence type="ECO:0000256" key="2">
    <source>
        <dbReference type="SAM" id="MobiDB-lite"/>
    </source>
</evidence>
<dbReference type="Pfam" id="PF24068">
    <property type="entry name" value="TPD1_C"/>
    <property type="match status" value="1"/>
</dbReference>